<keyword evidence="5 11" id="KW-0460">Magnesium</keyword>
<name>A0A0E3ZIK7_9BACT</name>
<dbReference type="InterPro" id="IPR050299">
    <property type="entry name" value="YjjX_NTPase"/>
</dbReference>
<evidence type="ECO:0000256" key="2">
    <source>
        <dbReference type="ARBA" id="ARBA00022723"/>
    </source>
</evidence>
<dbReference type="FunFam" id="3.90.950.10:FF:000002">
    <property type="entry name" value="Inosine/xanthosine triphosphatase"/>
    <property type="match status" value="1"/>
</dbReference>
<sequence>MNTSSRKVVIASKNPVKINAALDGLQRMFPEAEFIPEPANVASGVADQPMSDQETLQGALNRVAKAKAAYPDADYWVGIEGGVEATNGELAAFAWVVVQDREQLGKARSGAFFLPKAVQQLVEQGIELGEADDQVFGHSNSKQKGGAIGILTQNVLDRRELYEQAVVLALVPFRNKELYLNPPLKQQV</sequence>
<keyword evidence="3 11" id="KW-0547">Nucleotide-binding</keyword>
<dbReference type="KEGG" id="pko:PKOR_21085"/>
<comment type="cofactor">
    <cofactor evidence="1">
        <name>Mn(2+)</name>
        <dbReference type="ChEBI" id="CHEBI:29035"/>
    </cofactor>
</comment>
<dbReference type="NCBIfam" id="NF003459">
    <property type="entry name" value="PRK05074.1"/>
    <property type="match status" value="1"/>
</dbReference>
<comment type="caution">
    <text evidence="11">Lacks conserved residue(s) required for the propagation of feature annotation.</text>
</comment>
<comment type="catalytic activity">
    <reaction evidence="9 11">
        <text>XTP + H2O = XDP + phosphate + H(+)</text>
        <dbReference type="Rhea" id="RHEA:28406"/>
        <dbReference type="ChEBI" id="CHEBI:15377"/>
        <dbReference type="ChEBI" id="CHEBI:15378"/>
        <dbReference type="ChEBI" id="CHEBI:43474"/>
        <dbReference type="ChEBI" id="CHEBI:59884"/>
        <dbReference type="ChEBI" id="CHEBI:61314"/>
        <dbReference type="EC" id="3.6.1.73"/>
    </reaction>
</comment>
<evidence type="ECO:0000256" key="10">
    <source>
        <dbReference type="ARBA" id="ARBA00060855"/>
    </source>
</evidence>
<dbReference type="GO" id="GO:0000166">
    <property type="term" value="F:nucleotide binding"/>
    <property type="evidence" value="ECO:0007669"/>
    <property type="project" value="UniProtKB-KW"/>
</dbReference>
<comment type="function">
    <text evidence="11">Phosphatase that hydrolyzes non-canonical purine nucleotides such as XTP and ITP to their respective diphosphate derivatives. Probably excludes non-canonical purines from DNA/RNA precursor pool, thus preventing their incorporation into DNA/RNA and avoiding chromosomal lesions.</text>
</comment>
<dbReference type="AlphaFoldDB" id="A0A0E3ZIK7"/>
<dbReference type="Pfam" id="PF01931">
    <property type="entry name" value="NTPase_I-T"/>
    <property type="match status" value="1"/>
</dbReference>
<dbReference type="STRING" id="400092.PKOR_21085"/>
<dbReference type="InterPro" id="IPR026533">
    <property type="entry name" value="NTPase/PRRC1"/>
</dbReference>
<dbReference type="GO" id="GO:0046872">
    <property type="term" value="F:metal ion binding"/>
    <property type="evidence" value="ECO:0007669"/>
    <property type="project" value="UniProtKB-KW"/>
</dbReference>
<keyword evidence="2 11" id="KW-0479">Metal-binding</keyword>
<evidence type="ECO:0000313" key="13">
    <source>
        <dbReference type="EMBL" id="AKD05110.1"/>
    </source>
</evidence>
<keyword evidence="4 11" id="KW-0378">Hydrolase</keyword>
<dbReference type="HOGENOM" id="CLU_087417_1_1_10"/>
<evidence type="ECO:0000256" key="1">
    <source>
        <dbReference type="ARBA" id="ARBA00001936"/>
    </source>
</evidence>
<proteinExistence type="inferred from homology"/>
<keyword evidence="14" id="KW-1185">Reference proteome</keyword>
<dbReference type="NCBIfam" id="TIGR00258">
    <property type="entry name" value="inosine/xanthosine triphosphatase"/>
    <property type="match status" value="1"/>
</dbReference>
<evidence type="ECO:0000313" key="14">
    <source>
        <dbReference type="Proteomes" id="UP000033109"/>
    </source>
</evidence>
<comment type="subunit">
    <text evidence="11">Homodimer.</text>
</comment>
<feature type="domain" description="Non-canonical purine NTP phosphatase/PRRC1" evidence="12">
    <location>
        <begin position="11"/>
        <end position="173"/>
    </location>
</feature>
<comment type="similarity">
    <text evidence="10 11">Belongs to the YjjX NTPase family.</text>
</comment>
<dbReference type="RefSeq" id="WP_046313320.1">
    <property type="nucleotide sequence ID" value="NZ_CBCSCY010000028.1"/>
</dbReference>
<protein>
    <recommendedName>
        <fullName evidence="11">Probable inosine/xanthosine triphosphatase</fullName>
        <shortName evidence="11">ITPase/XTPase</shortName>
        <ecNumber evidence="11">3.6.1.73</ecNumber>
    </recommendedName>
    <alternativeName>
        <fullName evidence="11">Non-canonical purine NTP phosphatase</fullName>
    </alternativeName>
    <alternativeName>
        <fullName evidence="11">Non-standard purine NTP phosphatase</fullName>
    </alternativeName>
    <alternativeName>
        <fullName evidence="11">Nucleoside-triphosphate phosphatase</fullName>
        <shortName evidence="11">NTPase</shortName>
    </alternativeName>
</protein>
<accession>A0A0E3ZIK7</accession>
<dbReference type="GO" id="GO:0103023">
    <property type="term" value="F:ITPase activity"/>
    <property type="evidence" value="ECO:0007669"/>
    <property type="project" value="UniProtKB-EC"/>
</dbReference>
<keyword evidence="7 11" id="KW-0464">Manganese</keyword>
<dbReference type="Proteomes" id="UP000033109">
    <property type="component" value="Chromosome"/>
</dbReference>
<dbReference type="SUPFAM" id="SSF52972">
    <property type="entry name" value="ITPase-like"/>
    <property type="match status" value="1"/>
</dbReference>
<evidence type="ECO:0000259" key="12">
    <source>
        <dbReference type="Pfam" id="PF01931"/>
    </source>
</evidence>
<feature type="binding site" evidence="11">
    <location>
        <position position="72"/>
    </location>
    <ligand>
        <name>Mg(2+)</name>
        <dbReference type="ChEBI" id="CHEBI:18420"/>
    </ligand>
</feature>
<dbReference type="PATRIC" id="fig|400092.3.peg.4636"/>
<keyword evidence="6 11" id="KW-0546">Nucleotide metabolism</keyword>
<evidence type="ECO:0000256" key="3">
    <source>
        <dbReference type="ARBA" id="ARBA00022741"/>
    </source>
</evidence>
<evidence type="ECO:0000256" key="6">
    <source>
        <dbReference type="ARBA" id="ARBA00023080"/>
    </source>
</evidence>
<evidence type="ECO:0000256" key="5">
    <source>
        <dbReference type="ARBA" id="ARBA00022842"/>
    </source>
</evidence>
<evidence type="ECO:0000256" key="4">
    <source>
        <dbReference type="ARBA" id="ARBA00022801"/>
    </source>
</evidence>
<comment type="cofactor">
    <cofactor evidence="11">
        <name>Mg(2+)</name>
        <dbReference type="ChEBI" id="CHEBI:18420"/>
    </cofactor>
    <cofactor evidence="11">
        <name>Mn(2+)</name>
        <dbReference type="ChEBI" id="CHEBI:29035"/>
    </cofactor>
    <text evidence="11">Binds 1 divalent metal cation per subunit; can use either Mg(2+) or Mn(2+).</text>
</comment>
<dbReference type="Gene3D" id="3.90.950.10">
    <property type="match status" value="1"/>
</dbReference>
<dbReference type="EC" id="3.6.1.73" evidence="11"/>
<evidence type="ECO:0000256" key="8">
    <source>
        <dbReference type="ARBA" id="ARBA00048174"/>
    </source>
</evidence>
<dbReference type="InterPro" id="IPR002786">
    <property type="entry name" value="Non_canon_purine_NTPase"/>
</dbReference>
<organism evidence="13 14">
    <name type="scientific">Pontibacter korlensis</name>
    <dbReference type="NCBI Taxonomy" id="400092"/>
    <lineage>
        <taxon>Bacteria</taxon>
        <taxon>Pseudomonadati</taxon>
        <taxon>Bacteroidota</taxon>
        <taxon>Cytophagia</taxon>
        <taxon>Cytophagales</taxon>
        <taxon>Hymenobacteraceae</taxon>
        <taxon>Pontibacter</taxon>
    </lineage>
</organism>
<dbReference type="EMBL" id="CP009621">
    <property type="protein sequence ID" value="AKD05110.1"/>
    <property type="molecule type" value="Genomic_DNA"/>
</dbReference>
<dbReference type="InterPro" id="IPR029001">
    <property type="entry name" value="ITPase-like_fam"/>
</dbReference>
<dbReference type="GO" id="GO:0006772">
    <property type="term" value="P:thiamine metabolic process"/>
    <property type="evidence" value="ECO:0007669"/>
    <property type="project" value="TreeGrafter"/>
</dbReference>
<reference evidence="13 14" key="1">
    <citation type="journal article" date="2015" name="Sci. Rep.">
        <title>Unraveling adaptation of Pontibacter korlensis to radiation and infertility in desert through complete genome and comparative transcriptomic analysis.</title>
        <authorList>
            <person name="Dai J."/>
            <person name="Dai W."/>
            <person name="Qiu C."/>
            <person name="Yang Z."/>
            <person name="Zhang Y."/>
            <person name="Zhou M."/>
            <person name="Zhang L."/>
            <person name="Fang C."/>
            <person name="Gao Q."/>
            <person name="Yang Q."/>
            <person name="Li X."/>
            <person name="Wang Z."/>
            <person name="Wang Z."/>
            <person name="Jia Z."/>
            <person name="Chen X."/>
        </authorList>
    </citation>
    <scope>NUCLEOTIDE SEQUENCE [LARGE SCALE GENOMIC DNA]</scope>
    <source>
        <strain evidence="13 14">X14-1T</strain>
    </source>
</reference>
<evidence type="ECO:0000256" key="7">
    <source>
        <dbReference type="ARBA" id="ARBA00023211"/>
    </source>
</evidence>
<dbReference type="GO" id="GO:0009117">
    <property type="term" value="P:nucleotide metabolic process"/>
    <property type="evidence" value="ECO:0007669"/>
    <property type="project" value="UniProtKB-KW"/>
</dbReference>
<comment type="catalytic activity">
    <reaction evidence="8 11">
        <text>ITP + H2O = IDP + phosphate + H(+)</text>
        <dbReference type="Rhea" id="RHEA:28330"/>
        <dbReference type="ChEBI" id="CHEBI:15377"/>
        <dbReference type="ChEBI" id="CHEBI:15378"/>
        <dbReference type="ChEBI" id="CHEBI:43474"/>
        <dbReference type="ChEBI" id="CHEBI:58280"/>
        <dbReference type="ChEBI" id="CHEBI:61402"/>
        <dbReference type="EC" id="3.6.1.73"/>
    </reaction>
</comment>
<dbReference type="OrthoDB" id="164951at2"/>
<feature type="binding site" evidence="11">
    <location>
        <begin position="72"/>
        <end position="73"/>
    </location>
    <ligand>
        <name>substrate</name>
    </ligand>
</feature>
<dbReference type="PANTHER" id="PTHR34699:SF2">
    <property type="entry name" value="NON-CANONICAL PURINE NTP PHOSPHATASE_PRRC1 DOMAIN-CONTAINING PROTEIN"/>
    <property type="match status" value="1"/>
</dbReference>
<dbReference type="PANTHER" id="PTHR34699">
    <property type="match status" value="1"/>
</dbReference>
<gene>
    <name evidence="13" type="ORF">PKOR_21085</name>
</gene>
<evidence type="ECO:0000256" key="11">
    <source>
        <dbReference type="HAMAP-Rule" id="MF_00648"/>
    </source>
</evidence>
<dbReference type="HAMAP" id="MF_00648">
    <property type="entry name" value="Non_canon_purine_NTPase_YjjX"/>
    <property type="match status" value="1"/>
</dbReference>
<evidence type="ECO:0000256" key="9">
    <source>
        <dbReference type="ARBA" id="ARBA00048781"/>
    </source>
</evidence>